<organism evidence="1 2">
    <name type="scientific">Arachidicoccus ginsenosidivorans</name>
    <dbReference type="NCBI Taxonomy" id="496057"/>
    <lineage>
        <taxon>Bacteria</taxon>
        <taxon>Pseudomonadati</taxon>
        <taxon>Bacteroidota</taxon>
        <taxon>Chitinophagia</taxon>
        <taxon>Chitinophagales</taxon>
        <taxon>Chitinophagaceae</taxon>
        <taxon>Arachidicoccus</taxon>
    </lineage>
</organism>
<evidence type="ECO:0000313" key="2">
    <source>
        <dbReference type="Proteomes" id="UP000321291"/>
    </source>
</evidence>
<evidence type="ECO:0000313" key="1">
    <source>
        <dbReference type="EMBL" id="QEC73291.1"/>
    </source>
</evidence>
<sequence length="105" mass="11295">MMPNMSYACNSTSGKTETSCYEKGKVCDKADKSCCAEHHSKKGAHDDCGGGCNNACHCPSVTAVALLFKSAAKNNIFVNSKQQSYIPEFILSSGFHSIWLPPKIS</sequence>
<accession>A0A5B8VQA4</accession>
<keyword evidence="2" id="KW-1185">Reference proteome</keyword>
<dbReference type="KEGG" id="agi:FSB73_18065"/>
<protein>
    <submittedName>
        <fullName evidence="1">Uncharacterized protein</fullName>
    </submittedName>
</protein>
<dbReference type="AlphaFoldDB" id="A0A5B8VQA4"/>
<dbReference type="Proteomes" id="UP000321291">
    <property type="component" value="Chromosome"/>
</dbReference>
<dbReference type="EMBL" id="CP042434">
    <property type="protein sequence ID" value="QEC73291.1"/>
    <property type="molecule type" value="Genomic_DNA"/>
</dbReference>
<proteinExistence type="predicted"/>
<reference evidence="1 2" key="1">
    <citation type="journal article" date="2017" name="Int. J. Syst. Evol. Microbiol.">
        <title>Arachidicoccus ginsenosidivorans sp. nov., with ginsenoside-converting activity isolated from ginseng cultivating soil.</title>
        <authorList>
            <person name="Siddiqi M.Z."/>
            <person name="Aslam Z."/>
            <person name="Im W.T."/>
        </authorList>
    </citation>
    <scope>NUCLEOTIDE SEQUENCE [LARGE SCALE GENOMIC DNA]</scope>
    <source>
        <strain evidence="1 2">Gsoil 809</strain>
    </source>
</reference>
<gene>
    <name evidence="1" type="ORF">FSB73_18065</name>
</gene>
<name>A0A5B8VQA4_9BACT</name>